<organism evidence="2 3">
    <name type="scientific">Porphyra umbilicalis</name>
    <name type="common">Purple laver</name>
    <name type="synonym">Red alga</name>
    <dbReference type="NCBI Taxonomy" id="2786"/>
    <lineage>
        <taxon>Eukaryota</taxon>
        <taxon>Rhodophyta</taxon>
        <taxon>Bangiophyceae</taxon>
        <taxon>Bangiales</taxon>
        <taxon>Bangiaceae</taxon>
        <taxon>Porphyra</taxon>
    </lineage>
</organism>
<evidence type="ECO:0000313" key="3">
    <source>
        <dbReference type="Proteomes" id="UP000218209"/>
    </source>
</evidence>
<evidence type="ECO:0000313" key="2">
    <source>
        <dbReference type="EMBL" id="OSX76672.1"/>
    </source>
</evidence>
<evidence type="ECO:0000256" key="1">
    <source>
        <dbReference type="SAM" id="MobiDB-lite"/>
    </source>
</evidence>
<dbReference type="AlphaFoldDB" id="A0A1X6P706"/>
<dbReference type="Proteomes" id="UP000218209">
    <property type="component" value="Unassembled WGS sequence"/>
</dbReference>
<feature type="region of interest" description="Disordered" evidence="1">
    <location>
        <begin position="1"/>
        <end position="23"/>
    </location>
</feature>
<proteinExistence type="predicted"/>
<feature type="compositionally biased region" description="Basic residues" evidence="1">
    <location>
        <begin position="125"/>
        <end position="134"/>
    </location>
</feature>
<dbReference type="EMBL" id="KV918859">
    <property type="protein sequence ID" value="OSX76672.1"/>
    <property type="molecule type" value="Genomic_DNA"/>
</dbReference>
<reference evidence="2 3" key="1">
    <citation type="submission" date="2017-03" db="EMBL/GenBank/DDBJ databases">
        <title>WGS assembly of Porphyra umbilicalis.</title>
        <authorList>
            <person name="Brawley S.H."/>
            <person name="Blouin N.A."/>
            <person name="Ficko-Blean E."/>
            <person name="Wheeler G.L."/>
            <person name="Lohr M."/>
            <person name="Goodson H.V."/>
            <person name="Jenkins J.W."/>
            <person name="Blaby-Haas C.E."/>
            <person name="Helliwell K.E."/>
            <person name="Chan C."/>
            <person name="Marriage T."/>
            <person name="Bhattacharya D."/>
            <person name="Klein A.S."/>
            <person name="Badis Y."/>
            <person name="Brodie J."/>
            <person name="Cao Y."/>
            <person name="Collen J."/>
            <person name="Dittami S.M."/>
            <person name="Gachon C.M."/>
            <person name="Green B.R."/>
            <person name="Karpowicz S."/>
            <person name="Kim J.W."/>
            <person name="Kudahl U."/>
            <person name="Lin S."/>
            <person name="Michel G."/>
            <person name="Mittag M."/>
            <person name="Olson B.J."/>
            <person name="Pangilinan J."/>
            <person name="Peng Y."/>
            <person name="Qiu H."/>
            <person name="Shu S."/>
            <person name="Singer J.T."/>
            <person name="Smith A.G."/>
            <person name="Sprecher B.N."/>
            <person name="Wagner V."/>
            <person name="Wang W."/>
            <person name="Wang Z.-Y."/>
            <person name="Yan J."/>
            <person name="Yarish C."/>
            <person name="Zoeuner-Riek S."/>
            <person name="Zhuang Y."/>
            <person name="Zou Y."/>
            <person name="Lindquist E.A."/>
            <person name="Grimwood J."/>
            <person name="Barry K."/>
            <person name="Rokhsar D.S."/>
            <person name="Schmutz J."/>
            <person name="Stiller J.W."/>
            <person name="Grossman A.R."/>
            <person name="Prochnik S.E."/>
        </authorList>
    </citation>
    <scope>NUCLEOTIDE SEQUENCE [LARGE SCALE GENOMIC DNA]</scope>
    <source>
        <strain evidence="2">4086291</strain>
    </source>
</reference>
<feature type="region of interest" description="Disordered" evidence="1">
    <location>
        <begin position="183"/>
        <end position="209"/>
    </location>
</feature>
<protein>
    <submittedName>
        <fullName evidence="2">Uncharacterized protein</fullName>
    </submittedName>
</protein>
<gene>
    <name evidence="2" type="ORF">BU14_0180s0018</name>
</gene>
<sequence>MTARYQQAADKFNSDPTTRWKTDHKHVKDRIFRLKDNFEKLDKTRRDKSGVEEELTPTEKLLVTMVIECDAHKQRTDAERKEKTATEEELTRKGEVVRELAMACRTDGAASGTSALVAENDKGGSKKTRARSRARTQADNGDDEEVVALLERAEARKEELASRELSLREQQLAHDRALLEEARQRRAEDRAERLRREAQDTDAAETARVEREALTRALEALANSKTSSGN</sequence>
<keyword evidence="3" id="KW-1185">Reference proteome</keyword>
<name>A0A1X6P706_PORUM</name>
<feature type="region of interest" description="Disordered" evidence="1">
    <location>
        <begin position="114"/>
        <end position="143"/>
    </location>
</feature>
<accession>A0A1X6P706</accession>